<dbReference type="EMBL" id="JACASE010000019">
    <property type="protein sequence ID" value="KAF6394741.1"/>
    <property type="molecule type" value="Genomic_DNA"/>
</dbReference>
<evidence type="ECO:0000313" key="3">
    <source>
        <dbReference type="Proteomes" id="UP000593571"/>
    </source>
</evidence>
<keyword evidence="3" id="KW-1185">Reference proteome</keyword>
<dbReference type="Gene3D" id="3.20.20.190">
    <property type="entry name" value="Phosphatidylinositol (PI) phosphodiesterase"/>
    <property type="match status" value="1"/>
</dbReference>
<dbReference type="InterPro" id="IPR017946">
    <property type="entry name" value="PLC-like_Pdiesterase_TIM-brl"/>
</dbReference>
<evidence type="ECO:0000256" key="1">
    <source>
        <dbReference type="SAM" id="MobiDB-lite"/>
    </source>
</evidence>
<dbReference type="GO" id="GO:0008081">
    <property type="term" value="F:phosphoric diester hydrolase activity"/>
    <property type="evidence" value="ECO:0007669"/>
    <property type="project" value="InterPro"/>
</dbReference>
<dbReference type="PANTHER" id="PTHR13593:SF24">
    <property type="entry name" value="PI-PLC X DOMAIN-CONTAINING PROTEIN 1"/>
    <property type="match status" value="1"/>
</dbReference>
<organism evidence="2 3">
    <name type="scientific">Rousettus aegyptiacus</name>
    <name type="common">Egyptian fruit bat</name>
    <name type="synonym">Pteropus aegyptiacus</name>
    <dbReference type="NCBI Taxonomy" id="9407"/>
    <lineage>
        <taxon>Eukaryota</taxon>
        <taxon>Metazoa</taxon>
        <taxon>Chordata</taxon>
        <taxon>Craniata</taxon>
        <taxon>Vertebrata</taxon>
        <taxon>Euteleostomi</taxon>
        <taxon>Mammalia</taxon>
        <taxon>Eutheria</taxon>
        <taxon>Laurasiatheria</taxon>
        <taxon>Chiroptera</taxon>
        <taxon>Yinpterochiroptera</taxon>
        <taxon>Pteropodoidea</taxon>
        <taxon>Pteropodidae</taxon>
        <taxon>Rousettinae</taxon>
        <taxon>Rousettus</taxon>
    </lineage>
</organism>
<dbReference type="PROSITE" id="PS50007">
    <property type="entry name" value="PIPLC_X_DOMAIN"/>
    <property type="match status" value="1"/>
</dbReference>
<proteinExistence type="predicted"/>
<dbReference type="PANTHER" id="PTHR13593">
    <property type="match status" value="1"/>
</dbReference>
<dbReference type="GO" id="GO:0006629">
    <property type="term" value="P:lipid metabolic process"/>
    <property type="evidence" value="ECO:0007669"/>
    <property type="project" value="InterPro"/>
</dbReference>
<feature type="region of interest" description="Disordered" evidence="1">
    <location>
        <begin position="1"/>
        <end position="22"/>
    </location>
</feature>
<dbReference type="InterPro" id="IPR042158">
    <property type="entry name" value="PLCXD1/2/3"/>
</dbReference>
<evidence type="ECO:0000313" key="2">
    <source>
        <dbReference type="EMBL" id="KAF6394741.1"/>
    </source>
</evidence>
<gene>
    <name evidence="2" type="ORF">HJG63_015444</name>
</gene>
<dbReference type="Proteomes" id="UP000593571">
    <property type="component" value="Unassembled WGS sequence"/>
</dbReference>
<name>A0A7J8B8A3_ROUAE</name>
<dbReference type="Pfam" id="PF26146">
    <property type="entry name" value="PI-PLC_X"/>
    <property type="match status" value="1"/>
</dbReference>
<reference evidence="2 3" key="1">
    <citation type="journal article" date="2020" name="Nature">
        <title>Six reference-quality genomes reveal evolution of bat adaptations.</title>
        <authorList>
            <person name="Jebb D."/>
            <person name="Huang Z."/>
            <person name="Pippel M."/>
            <person name="Hughes G.M."/>
            <person name="Lavrichenko K."/>
            <person name="Devanna P."/>
            <person name="Winkler S."/>
            <person name="Jermiin L.S."/>
            <person name="Skirmuntt E.C."/>
            <person name="Katzourakis A."/>
            <person name="Burkitt-Gray L."/>
            <person name="Ray D.A."/>
            <person name="Sullivan K.A.M."/>
            <person name="Roscito J.G."/>
            <person name="Kirilenko B.M."/>
            <person name="Davalos L.M."/>
            <person name="Corthals A.P."/>
            <person name="Power M.L."/>
            <person name="Jones G."/>
            <person name="Ransome R.D."/>
            <person name="Dechmann D.K.N."/>
            <person name="Locatelli A.G."/>
            <person name="Puechmaille S.J."/>
            <person name="Fedrigo O."/>
            <person name="Jarvis E.D."/>
            <person name="Hiller M."/>
            <person name="Vernes S.C."/>
            <person name="Myers E.W."/>
            <person name="Teeling E.C."/>
        </authorList>
    </citation>
    <scope>NUCLEOTIDE SEQUENCE [LARGE SCALE GENOMIC DNA]</scope>
    <source>
        <strain evidence="2">MRouAeg1</strain>
        <tissue evidence="2">Muscle</tissue>
    </source>
</reference>
<dbReference type="InterPro" id="IPR051057">
    <property type="entry name" value="PI-PLC_domain"/>
</dbReference>
<sequence length="324" mass="36232">MGSQVSAAGRCPSPPGPSDANADWMSALSPRLWDVPLHQLCIPGSHDTMTYCLSKKSPISPSESKLLQLLDKVVPCITQPVVHKWSVTQALTVTEQLDTGVRYLDLRVAHMPGGSARNLHFVHMVYTTALVEDTLTEISEWLEGHPREVLILACRNFDGMTADLHEYLATCIRNIFGDMLCPRGEVPTLRQLWARGQQVVLSYDDECAVRRHRQLWPAIPYWWGNQVKPEKLVRYLEQMQREGRPDGLFVAGINLTENLEYILAHPAASLRKVTVPSLPCLSAWVRQQSPGCGPRCVNIIAGDFVDAGTFVSDVIRLNEKLLRC</sequence>
<accession>A0A7J8B8A3</accession>
<dbReference type="AlphaFoldDB" id="A0A7J8B8A3"/>
<protein>
    <submittedName>
        <fullName evidence="2">Phosphatidylinositol specific phospholipase C X domain containing 1</fullName>
    </submittedName>
</protein>
<dbReference type="SUPFAM" id="SSF51695">
    <property type="entry name" value="PLC-like phosphodiesterases"/>
    <property type="match status" value="1"/>
</dbReference>
<dbReference type="CDD" id="cd08616">
    <property type="entry name" value="PI-PLCXD1c"/>
    <property type="match status" value="1"/>
</dbReference>
<comment type="caution">
    <text evidence="2">The sequence shown here is derived from an EMBL/GenBank/DDBJ whole genome shotgun (WGS) entry which is preliminary data.</text>
</comment>